<dbReference type="Proteomes" id="UP001565368">
    <property type="component" value="Unassembled WGS sequence"/>
</dbReference>
<evidence type="ECO:0000313" key="2">
    <source>
        <dbReference type="EMBL" id="KAL1413797.1"/>
    </source>
</evidence>
<feature type="transmembrane region" description="Helical" evidence="1">
    <location>
        <begin position="30"/>
        <end position="54"/>
    </location>
</feature>
<keyword evidence="3" id="KW-1185">Reference proteome</keyword>
<sequence>MSGHHSAEDDLQLFWGDVKDWLKSLTVGRLIFVAVTICAVSTFIVFTVFEVVAYSELAREHTLSGLHGYGHIADRFITYQRALLVLLVVMTALGAPVLIHALAGDDPDDPHPHRWLENRIGASNVPRLFLVVLALGFATAFVNLARSTGAWMAGASYEWCLYTVAKSRGLKALDRYSGEIDEIAEVSIDCDNFLRDSNRKTVYGSIGIIIWTIHLGIYYYNWFKPTTRRPGNQQRSYIPLQERRA</sequence>
<comment type="caution">
    <text evidence="2">The sequence shown here is derived from an EMBL/GenBank/DDBJ whole genome shotgun (WGS) entry which is preliminary data.</text>
</comment>
<name>A0ABR3QH33_9TREE</name>
<feature type="transmembrane region" description="Helical" evidence="1">
    <location>
        <begin position="202"/>
        <end position="220"/>
    </location>
</feature>
<evidence type="ECO:0000256" key="1">
    <source>
        <dbReference type="SAM" id="Phobius"/>
    </source>
</evidence>
<keyword evidence="1" id="KW-1133">Transmembrane helix</keyword>
<dbReference type="GeneID" id="95982624"/>
<keyword evidence="1" id="KW-0472">Membrane</keyword>
<proteinExistence type="predicted"/>
<feature type="transmembrane region" description="Helical" evidence="1">
    <location>
        <begin position="82"/>
        <end position="104"/>
    </location>
</feature>
<dbReference type="EMBL" id="JBBXJM010000001">
    <property type="protein sequence ID" value="KAL1413797.1"/>
    <property type="molecule type" value="Genomic_DNA"/>
</dbReference>
<keyword evidence="1" id="KW-0812">Transmembrane</keyword>
<organism evidence="2 3">
    <name type="scientific">Vanrija albida</name>
    <dbReference type="NCBI Taxonomy" id="181172"/>
    <lineage>
        <taxon>Eukaryota</taxon>
        <taxon>Fungi</taxon>
        <taxon>Dikarya</taxon>
        <taxon>Basidiomycota</taxon>
        <taxon>Agaricomycotina</taxon>
        <taxon>Tremellomycetes</taxon>
        <taxon>Trichosporonales</taxon>
        <taxon>Trichosporonaceae</taxon>
        <taxon>Vanrija</taxon>
    </lineage>
</organism>
<reference evidence="2 3" key="1">
    <citation type="submission" date="2023-08" db="EMBL/GenBank/DDBJ databases">
        <title>Annotated Genome Sequence of Vanrija albida AlHP1.</title>
        <authorList>
            <person name="Herzog R."/>
        </authorList>
    </citation>
    <scope>NUCLEOTIDE SEQUENCE [LARGE SCALE GENOMIC DNA]</scope>
    <source>
        <strain evidence="2 3">AlHP1</strain>
    </source>
</reference>
<gene>
    <name evidence="2" type="ORF">Q8F55_001581</name>
</gene>
<protein>
    <submittedName>
        <fullName evidence="2">Uncharacterized protein</fullName>
    </submittedName>
</protein>
<evidence type="ECO:0000313" key="3">
    <source>
        <dbReference type="Proteomes" id="UP001565368"/>
    </source>
</evidence>
<accession>A0ABR3QH33</accession>
<dbReference type="RefSeq" id="XP_069213741.1">
    <property type="nucleotide sequence ID" value="XM_069350197.1"/>
</dbReference>
<feature type="transmembrane region" description="Helical" evidence="1">
    <location>
        <begin position="124"/>
        <end position="145"/>
    </location>
</feature>